<keyword evidence="2" id="KW-0238">DNA-binding</keyword>
<keyword evidence="6" id="KW-1185">Reference proteome</keyword>
<dbReference type="AlphaFoldDB" id="A0A1G9KXP6"/>
<dbReference type="STRING" id="571298.SAMN04488026_109211"/>
<evidence type="ECO:0000313" key="6">
    <source>
        <dbReference type="Proteomes" id="UP000199382"/>
    </source>
</evidence>
<keyword evidence="3" id="KW-0804">Transcription</keyword>
<dbReference type="InterPro" id="IPR032687">
    <property type="entry name" value="AraC-type_N"/>
</dbReference>
<protein>
    <submittedName>
        <fullName evidence="5">Helix-turn-helix domain-containing protein</fullName>
    </submittedName>
</protein>
<dbReference type="Gene3D" id="1.10.10.60">
    <property type="entry name" value="Homeodomain-like"/>
    <property type="match status" value="1"/>
</dbReference>
<dbReference type="PROSITE" id="PS01124">
    <property type="entry name" value="HTH_ARAC_FAMILY_2"/>
    <property type="match status" value="1"/>
</dbReference>
<dbReference type="InterPro" id="IPR009057">
    <property type="entry name" value="Homeodomain-like_sf"/>
</dbReference>
<evidence type="ECO:0000313" key="5">
    <source>
        <dbReference type="EMBL" id="SDL54482.1"/>
    </source>
</evidence>
<dbReference type="Pfam" id="PF12625">
    <property type="entry name" value="Arabinose_bd"/>
    <property type="match status" value="1"/>
</dbReference>
<keyword evidence="1" id="KW-0805">Transcription regulation</keyword>
<dbReference type="GO" id="GO:0003700">
    <property type="term" value="F:DNA-binding transcription factor activity"/>
    <property type="evidence" value="ECO:0007669"/>
    <property type="project" value="InterPro"/>
</dbReference>
<evidence type="ECO:0000256" key="3">
    <source>
        <dbReference type="ARBA" id="ARBA00023163"/>
    </source>
</evidence>
<reference evidence="5 6" key="1">
    <citation type="submission" date="2016-10" db="EMBL/GenBank/DDBJ databases">
        <authorList>
            <person name="de Groot N.N."/>
        </authorList>
    </citation>
    <scope>NUCLEOTIDE SEQUENCE [LARGE SCALE GENOMIC DNA]</scope>
    <source>
        <strain evidence="5 6">DSM 25294</strain>
    </source>
</reference>
<evidence type="ECO:0000259" key="4">
    <source>
        <dbReference type="PROSITE" id="PS01124"/>
    </source>
</evidence>
<dbReference type="InterPro" id="IPR018060">
    <property type="entry name" value="HTH_AraC"/>
</dbReference>
<proteinExistence type="predicted"/>
<dbReference type="PANTHER" id="PTHR47894">
    <property type="entry name" value="HTH-TYPE TRANSCRIPTIONAL REGULATOR GADX"/>
    <property type="match status" value="1"/>
</dbReference>
<dbReference type="SMART" id="SM00342">
    <property type="entry name" value="HTH_ARAC"/>
    <property type="match status" value="1"/>
</dbReference>
<organism evidence="5 6">
    <name type="scientific">Aliiruegeria lutimaris</name>
    <dbReference type="NCBI Taxonomy" id="571298"/>
    <lineage>
        <taxon>Bacteria</taxon>
        <taxon>Pseudomonadati</taxon>
        <taxon>Pseudomonadota</taxon>
        <taxon>Alphaproteobacteria</taxon>
        <taxon>Rhodobacterales</taxon>
        <taxon>Roseobacteraceae</taxon>
        <taxon>Aliiruegeria</taxon>
    </lineage>
</organism>
<dbReference type="SUPFAM" id="SSF46689">
    <property type="entry name" value="Homeodomain-like"/>
    <property type="match status" value="1"/>
</dbReference>
<dbReference type="PANTHER" id="PTHR47894:SF1">
    <property type="entry name" value="HTH-TYPE TRANSCRIPTIONAL REGULATOR VQSM"/>
    <property type="match status" value="1"/>
</dbReference>
<accession>A0A1G9KXP6</accession>
<sequence length="334" mass="37033">MVVPFVNSLTLKSVVEIIDGMIPQQDVDWAMRKVAINRRLIAGPPVFLPLQTEACFLESLARKTGERHLGAIIGQHYDYEELSWYSTYVLSARTLGEAMLRAAKALPVLNPGCRVALERRDQNVVVLFYSGIPTVVGARHIDEGLPCMMIDLCRRFLGRNWMPAWIETPSASHGFESSLAQVYDVPLLYRPYGSGIGLDRQLLDAPNPNSTGAEKKVLLRDLPGLLGVSPPSSFAESVNAVLRVQLMLGDTSIETVAHCMSLGTQSLQRRLRAEGTSFRDVRNAFLKARAVDLLRETNHSITEIAGALGYTETNSFRRAFRTWTGRTPTDFSPT</sequence>
<evidence type="ECO:0000256" key="2">
    <source>
        <dbReference type="ARBA" id="ARBA00023125"/>
    </source>
</evidence>
<feature type="domain" description="HTH araC/xylS-type" evidence="4">
    <location>
        <begin position="236"/>
        <end position="334"/>
    </location>
</feature>
<dbReference type="GO" id="GO:0005829">
    <property type="term" value="C:cytosol"/>
    <property type="evidence" value="ECO:0007669"/>
    <property type="project" value="TreeGrafter"/>
</dbReference>
<dbReference type="OrthoDB" id="9805730at2"/>
<dbReference type="Proteomes" id="UP000199382">
    <property type="component" value="Unassembled WGS sequence"/>
</dbReference>
<dbReference type="EMBL" id="FNEK01000092">
    <property type="protein sequence ID" value="SDL54482.1"/>
    <property type="molecule type" value="Genomic_DNA"/>
</dbReference>
<gene>
    <name evidence="5" type="ORF">SAMN04488026_109211</name>
</gene>
<evidence type="ECO:0000256" key="1">
    <source>
        <dbReference type="ARBA" id="ARBA00023015"/>
    </source>
</evidence>
<name>A0A1G9KXP6_9RHOB</name>
<dbReference type="Pfam" id="PF12833">
    <property type="entry name" value="HTH_18"/>
    <property type="match status" value="1"/>
</dbReference>
<dbReference type="GO" id="GO:0000976">
    <property type="term" value="F:transcription cis-regulatory region binding"/>
    <property type="evidence" value="ECO:0007669"/>
    <property type="project" value="TreeGrafter"/>
</dbReference>